<protein>
    <recommendedName>
        <fullName evidence="4">Glycoside hydrolase family 131 protein</fullName>
    </recommendedName>
</protein>
<dbReference type="OrthoDB" id="5313598at2759"/>
<name>A0A6A6F1G6_9PEZI</name>
<evidence type="ECO:0000256" key="1">
    <source>
        <dbReference type="SAM" id="SignalP"/>
    </source>
</evidence>
<keyword evidence="1" id="KW-0732">Signal</keyword>
<organism evidence="2 3">
    <name type="scientific">Cercospora zeae-maydis SCOH1-5</name>
    <dbReference type="NCBI Taxonomy" id="717836"/>
    <lineage>
        <taxon>Eukaryota</taxon>
        <taxon>Fungi</taxon>
        <taxon>Dikarya</taxon>
        <taxon>Ascomycota</taxon>
        <taxon>Pezizomycotina</taxon>
        <taxon>Dothideomycetes</taxon>
        <taxon>Dothideomycetidae</taxon>
        <taxon>Mycosphaerellales</taxon>
        <taxon>Mycosphaerellaceae</taxon>
        <taxon>Cercospora</taxon>
    </lineage>
</organism>
<dbReference type="Proteomes" id="UP000799539">
    <property type="component" value="Unassembled WGS sequence"/>
</dbReference>
<gene>
    <name evidence="2" type="ORF">CERZMDRAFT_91815</name>
</gene>
<feature type="chain" id="PRO_5025646305" description="Glycoside hydrolase family 131 protein" evidence="1">
    <location>
        <begin position="19"/>
        <end position="243"/>
    </location>
</feature>
<reference evidence="2" key="1">
    <citation type="journal article" date="2020" name="Stud. Mycol.">
        <title>101 Dothideomycetes genomes: a test case for predicting lifestyles and emergence of pathogens.</title>
        <authorList>
            <person name="Haridas S."/>
            <person name="Albert R."/>
            <person name="Binder M."/>
            <person name="Bloem J."/>
            <person name="Labutti K."/>
            <person name="Salamov A."/>
            <person name="Andreopoulos B."/>
            <person name="Baker S."/>
            <person name="Barry K."/>
            <person name="Bills G."/>
            <person name="Bluhm B."/>
            <person name="Cannon C."/>
            <person name="Castanera R."/>
            <person name="Culley D."/>
            <person name="Daum C."/>
            <person name="Ezra D."/>
            <person name="Gonzalez J."/>
            <person name="Henrissat B."/>
            <person name="Kuo A."/>
            <person name="Liang C."/>
            <person name="Lipzen A."/>
            <person name="Lutzoni F."/>
            <person name="Magnuson J."/>
            <person name="Mondo S."/>
            <person name="Nolan M."/>
            <person name="Ohm R."/>
            <person name="Pangilinan J."/>
            <person name="Park H.-J."/>
            <person name="Ramirez L."/>
            <person name="Alfaro M."/>
            <person name="Sun H."/>
            <person name="Tritt A."/>
            <person name="Yoshinaga Y."/>
            <person name="Zwiers L.-H."/>
            <person name="Turgeon B."/>
            <person name="Goodwin S."/>
            <person name="Spatafora J."/>
            <person name="Crous P."/>
            <person name="Grigoriev I."/>
        </authorList>
    </citation>
    <scope>NUCLEOTIDE SEQUENCE</scope>
    <source>
        <strain evidence="2">SCOH1-5</strain>
    </source>
</reference>
<evidence type="ECO:0000313" key="3">
    <source>
        <dbReference type="Proteomes" id="UP000799539"/>
    </source>
</evidence>
<evidence type="ECO:0000313" key="2">
    <source>
        <dbReference type="EMBL" id="KAF2207273.1"/>
    </source>
</evidence>
<feature type="signal peptide" evidence="1">
    <location>
        <begin position="1"/>
        <end position="18"/>
    </location>
</feature>
<keyword evidence="3" id="KW-1185">Reference proteome</keyword>
<accession>A0A6A6F1G6</accession>
<dbReference type="AlphaFoldDB" id="A0A6A6F1G6"/>
<evidence type="ECO:0008006" key="4">
    <source>
        <dbReference type="Google" id="ProtNLM"/>
    </source>
</evidence>
<dbReference type="EMBL" id="ML992705">
    <property type="protein sequence ID" value="KAF2207273.1"/>
    <property type="molecule type" value="Genomic_DNA"/>
</dbReference>
<sequence length="243" mass="26123">MQLTNAILSSLLATLAAARPKATSEADEPLPQKSRITAFLINEEGEPSVECWEIGSIADSAQVQRADGSRATAHSLSLASSARFEGLDILTWPSFASVWPPPADTVRSKAALDIAFGFNLFNLQSGLLSLQLHTSATTHAKNSDEDDEVEQHIFAANTGDDWFYFEDSSSYSDISHATGKQAPLHIGTVSGSETEMLRLRYNTRPSHKVLHKGACAFTGIKIDTDAAAARSGVTVQVNFGEDL</sequence>
<proteinExistence type="predicted"/>